<comment type="caution">
    <text evidence="8">The sequence shown here is derived from an EMBL/GenBank/DDBJ whole genome shotgun (WGS) entry which is preliminary data.</text>
</comment>
<evidence type="ECO:0000256" key="1">
    <source>
        <dbReference type="ARBA" id="ARBA00008552"/>
    </source>
</evidence>
<keyword evidence="5" id="KW-0788">Thiol protease</keyword>
<dbReference type="EMBL" id="JAWDGP010000116">
    <property type="protein sequence ID" value="KAK3803525.1"/>
    <property type="molecule type" value="Genomic_DNA"/>
</dbReference>
<keyword evidence="4" id="KW-0378">Hydrolase</keyword>
<dbReference type="PANTHER" id="PTHR48153">
    <property type="entry name" value="UFM1-SPECIFIC PROTEASE 2"/>
    <property type="match status" value="1"/>
</dbReference>
<dbReference type="InterPro" id="IPR012462">
    <property type="entry name" value="UFSP1/2_DUB_cat"/>
</dbReference>
<proteinExistence type="inferred from homology"/>
<evidence type="ECO:0000313" key="8">
    <source>
        <dbReference type="EMBL" id="KAK3803525.1"/>
    </source>
</evidence>
<reference evidence="8" key="1">
    <citation type="journal article" date="2023" name="G3 (Bethesda)">
        <title>A reference genome for the long-term kleptoplast-retaining sea slug Elysia crispata morphotype clarki.</title>
        <authorList>
            <person name="Eastman K.E."/>
            <person name="Pendleton A.L."/>
            <person name="Shaikh M.A."/>
            <person name="Suttiyut T."/>
            <person name="Ogas R."/>
            <person name="Tomko P."/>
            <person name="Gavelis G."/>
            <person name="Widhalm J.R."/>
            <person name="Wisecaver J.H."/>
        </authorList>
    </citation>
    <scope>NUCLEOTIDE SEQUENCE</scope>
    <source>
        <strain evidence="8">ECLA1</strain>
    </source>
</reference>
<evidence type="ECO:0000313" key="9">
    <source>
        <dbReference type="Proteomes" id="UP001283361"/>
    </source>
</evidence>
<evidence type="ECO:0000256" key="4">
    <source>
        <dbReference type="ARBA" id="ARBA00022801"/>
    </source>
</evidence>
<dbReference type="GO" id="GO:0005783">
    <property type="term" value="C:endoplasmic reticulum"/>
    <property type="evidence" value="ECO:0007669"/>
    <property type="project" value="TreeGrafter"/>
</dbReference>
<evidence type="ECO:0000256" key="3">
    <source>
        <dbReference type="ARBA" id="ARBA00022786"/>
    </source>
</evidence>
<keyword evidence="2" id="KW-0645">Protease</keyword>
<dbReference type="GO" id="GO:0006508">
    <property type="term" value="P:proteolysis"/>
    <property type="evidence" value="ECO:0007669"/>
    <property type="project" value="UniProtKB-KW"/>
</dbReference>
<dbReference type="Pfam" id="PF20908">
    <property type="entry name" value="UfSP2_N"/>
    <property type="match status" value="1"/>
</dbReference>
<comment type="similarity">
    <text evidence="1">Belongs to the peptidase C78 family.</text>
</comment>
<dbReference type="FunFam" id="3.90.70.130:FF:000001">
    <property type="entry name" value="Probable Ufm1-specific protease 2"/>
    <property type="match status" value="1"/>
</dbReference>
<dbReference type="AlphaFoldDB" id="A0AAE1BCD1"/>
<sequence length="621" mass="68733">MANYSVAVSLNVLETIKGGQWSGTGLKGFLVGDVSGSVPRAVTAAWQSNLIDTNELKEDIDQCLAHFTGGQQVVGVVVIPSNAKSIKSIQDKDQAGIDRELEEVLGAFDVWLDQFGLTQVLCLCLWQETSPEKKFQSAIFAISEDGINNVEIEFDSKPKPKIRMRLKADIPLIISTEANTEEQLKAALDQELVKLQNQSGNFVFGFFNNSVLLHQSGAIVGSAAESWSSCKDIYKHFLEEAGSVAGGTSKKKGISAFFQAPIAAFMFRLATTDFSSTSSQYAPIIRHQTGTLKTTTVNLPLDVLVDVEESMSLKGLSGALASAVSCQIGAHFECLKVYTQRQELHTPEVFHFQLPYLDTPVTVVYPFGVSEEELEPERQILHRHLCLPTSLPVLRRGCANHFLHRTAPAGYLLNTHLGLSDPPIKSARTCLVQGFYSYHHYMQDRFNDDKWGCAYRSLQTICSWFKYQGYTTRDIPTHREIQQALCDIGDKEQKFVGSRQWIGSFEVSFVLDHLLQVTSKFINVGSGAELSTVGQQLMDHFATQGTPIMIGGGVLAHTILGVSYSELSGDISFLILDPHYTGGEDLRVIQEKGWCGWKDMNFWNQSAHYNLCLPQRPSVSV</sequence>
<evidence type="ECO:0008006" key="10">
    <source>
        <dbReference type="Google" id="ProtNLM"/>
    </source>
</evidence>
<evidence type="ECO:0000259" key="6">
    <source>
        <dbReference type="Pfam" id="PF07910"/>
    </source>
</evidence>
<protein>
    <recommendedName>
        <fullName evidence="10">Ufm1-specific protease 2</fullName>
    </recommendedName>
</protein>
<keyword evidence="9" id="KW-1185">Reference proteome</keyword>
<feature type="domain" description="UFSP1/2/DUB catalytic" evidence="6">
    <location>
        <begin position="429"/>
        <end position="612"/>
    </location>
</feature>
<accession>A0AAE1BCD1</accession>
<dbReference type="Pfam" id="PF07910">
    <property type="entry name" value="Peptidase_C78"/>
    <property type="match status" value="1"/>
</dbReference>
<evidence type="ECO:0000259" key="7">
    <source>
        <dbReference type="Pfam" id="PF20908"/>
    </source>
</evidence>
<name>A0AAE1BCD1_9GAST</name>
<dbReference type="Gene3D" id="3.90.70.130">
    <property type="match status" value="1"/>
</dbReference>
<dbReference type="GO" id="GO:0005634">
    <property type="term" value="C:nucleus"/>
    <property type="evidence" value="ECO:0007669"/>
    <property type="project" value="TreeGrafter"/>
</dbReference>
<evidence type="ECO:0000256" key="2">
    <source>
        <dbReference type="ARBA" id="ARBA00022670"/>
    </source>
</evidence>
<organism evidence="8 9">
    <name type="scientific">Elysia crispata</name>
    <name type="common">lettuce slug</name>
    <dbReference type="NCBI Taxonomy" id="231223"/>
    <lineage>
        <taxon>Eukaryota</taxon>
        <taxon>Metazoa</taxon>
        <taxon>Spiralia</taxon>
        <taxon>Lophotrochozoa</taxon>
        <taxon>Mollusca</taxon>
        <taxon>Gastropoda</taxon>
        <taxon>Heterobranchia</taxon>
        <taxon>Euthyneura</taxon>
        <taxon>Panpulmonata</taxon>
        <taxon>Sacoglossa</taxon>
        <taxon>Placobranchoidea</taxon>
        <taxon>Plakobranchidae</taxon>
        <taxon>Elysia</taxon>
    </lineage>
</organism>
<gene>
    <name evidence="8" type="ORF">RRG08_007623</name>
</gene>
<keyword evidence="3" id="KW-0833">Ubl conjugation pathway</keyword>
<dbReference type="PANTHER" id="PTHR48153:SF2">
    <property type="entry name" value="UFM1-SPECIFIC PROTEASE 2"/>
    <property type="match status" value="1"/>
</dbReference>
<dbReference type="GO" id="GO:0071567">
    <property type="term" value="F:deUFMylase activity"/>
    <property type="evidence" value="ECO:0007669"/>
    <property type="project" value="UniProtKB-ARBA"/>
</dbReference>
<dbReference type="InterPro" id="IPR049387">
    <property type="entry name" value="UFSP2-like_2nd"/>
</dbReference>
<feature type="domain" description="UFSP2 second" evidence="7">
    <location>
        <begin position="195"/>
        <end position="404"/>
    </location>
</feature>
<evidence type="ECO:0000256" key="5">
    <source>
        <dbReference type="ARBA" id="ARBA00022807"/>
    </source>
</evidence>
<dbReference type="Proteomes" id="UP001283361">
    <property type="component" value="Unassembled WGS sequence"/>
</dbReference>